<dbReference type="Pfam" id="PF01112">
    <property type="entry name" value="Asparaginase_2"/>
    <property type="match status" value="2"/>
</dbReference>
<dbReference type="GO" id="GO:0004298">
    <property type="term" value="F:threonine-type endopeptidase activity"/>
    <property type="evidence" value="ECO:0007669"/>
    <property type="project" value="InterPro"/>
</dbReference>
<dbReference type="CDD" id="cd04514">
    <property type="entry name" value="Taspase1_like"/>
    <property type="match status" value="1"/>
</dbReference>
<feature type="region of interest" description="Disordered" evidence="3">
    <location>
        <begin position="260"/>
        <end position="280"/>
    </location>
</feature>
<dbReference type="InterPro" id="IPR000246">
    <property type="entry name" value="Peptidase_T2"/>
</dbReference>
<dbReference type="SUPFAM" id="SSF56235">
    <property type="entry name" value="N-terminal nucleophile aminohydrolases (Ntn hydrolases)"/>
    <property type="match status" value="1"/>
</dbReference>
<feature type="site" description="Cleavage; by autolysis" evidence="2">
    <location>
        <begin position="285"/>
        <end position="286"/>
    </location>
</feature>
<dbReference type="PANTHER" id="PTHR10188:SF8">
    <property type="entry name" value="THREONINE ASPARTASE 1"/>
    <property type="match status" value="1"/>
</dbReference>
<dbReference type="FunFam" id="3.60.20.30:FF:000007">
    <property type="entry name" value="Similar to threonine aspartase"/>
    <property type="match status" value="1"/>
</dbReference>
<reference evidence="5" key="1">
    <citation type="journal article" date="2017" name="Nat. Microbiol.">
        <title>Global analysis of biosynthetic gene clusters reveals vast potential of secondary metabolite production in Penicillium species.</title>
        <authorList>
            <person name="Nielsen J.C."/>
            <person name="Grijseels S."/>
            <person name="Prigent S."/>
            <person name="Ji B."/>
            <person name="Dainat J."/>
            <person name="Nielsen K.F."/>
            <person name="Frisvad J.C."/>
            <person name="Workman M."/>
            <person name="Nielsen J."/>
        </authorList>
    </citation>
    <scope>NUCLEOTIDE SEQUENCE [LARGE SCALE GENOMIC DNA]</scope>
    <source>
        <strain evidence="5">IBT 29486</strain>
    </source>
</reference>
<evidence type="ECO:0000256" key="2">
    <source>
        <dbReference type="PIRSR" id="PIRSR600246-3"/>
    </source>
</evidence>
<proteinExistence type="predicted"/>
<dbReference type="GO" id="GO:0051604">
    <property type="term" value="P:protein maturation"/>
    <property type="evidence" value="ECO:0007669"/>
    <property type="project" value="TreeGrafter"/>
</dbReference>
<evidence type="ECO:0000256" key="1">
    <source>
        <dbReference type="PIRSR" id="PIRSR600246-1"/>
    </source>
</evidence>
<evidence type="ECO:0000313" key="4">
    <source>
        <dbReference type="EMBL" id="OQE10267.1"/>
    </source>
</evidence>
<dbReference type="GO" id="GO:0005737">
    <property type="term" value="C:cytoplasm"/>
    <property type="evidence" value="ECO:0007669"/>
    <property type="project" value="TreeGrafter"/>
</dbReference>
<evidence type="ECO:0000256" key="3">
    <source>
        <dbReference type="SAM" id="MobiDB-lite"/>
    </source>
</evidence>
<evidence type="ECO:0000313" key="5">
    <source>
        <dbReference type="Proteomes" id="UP000191518"/>
    </source>
</evidence>
<dbReference type="STRING" id="29845.A0A1V6S891"/>
<dbReference type="AlphaFoldDB" id="A0A1V6S891"/>
<dbReference type="InterPro" id="IPR037464">
    <property type="entry name" value="Taspase1"/>
</dbReference>
<dbReference type="PANTHER" id="PTHR10188">
    <property type="entry name" value="L-ASPARAGINASE"/>
    <property type="match status" value="1"/>
</dbReference>
<organism evidence="4 5">
    <name type="scientific">Penicillium vulpinum</name>
    <dbReference type="NCBI Taxonomy" id="29845"/>
    <lineage>
        <taxon>Eukaryota</taxon>
        <taxon>Fungi</taxon>
        <taxon>Dikarya</taxon>
        <taxon>Ascomycota</taxon>
        <taxon>Pezizomycotina</taxon>
        <taxon>Eurotiomycetes</taxon>
        <taxon>Eurotiomycetidae</taxon>
        <taxon>Eurotiales</taxon>
        <taxon>Aspergillaceae</taxon>
        <taxon>Penicillium</taxon>
    </lineage>
</organism>
<gene>
    <name evidence="4" type="ORF">PENVUL_c004G06060</name>
</gene>
<dbReference type="EMBL" id="MDYP01000004">
    <property type="protein sequence ID" value="OQE10267.1"/>
    <property type="molecule type" value="Genomic_DNA"/>
</dbReference>
<feature type="active site" description="Nucleophile" evidence="1">
    <location>
        <position position="286"/>
    </location>
</feature>
<keyword evidence="5" id="KW-1185">Reference proteome</keyword>
<comment type="caution">
    <text evidence="4">The sequence shown here is derived from an EMBL/GenBank/DDBJ whole genome shotgun (WGS) entry which is preliminary data.</text>
</comment>
<dbReference type="Gene3D" id="3.60.20.30">
    <property type="entry name" value="(Glycosyl)asparaginase"/>
    <property type="match status" value="1"/>
</dbReference>
<dbReference type="InterPro" id="IPR029055">
    <property type="entry name" value="Ntn_hydrolases_N"/>
</dbReference>
<name>A0A1V6S891_9EURO</name>
<sequence>MSQTTGNEGVCAIFIHAGAGFHSHENEHKHLKACEVAALKAMAFLKGGGTAVDAVEAALMVLEDNPITNAGFGSNLNAKGVVEGDASIVDHHGLSGAVGAVPNIRNPIMLARKIYDKSNVQMGMSRVPPNFLVGEGAKDFAWEHGIVIMPEEALISPVALERYQVWASEVNDYEHETRGEEMDPWVRRPITPLDIRIERLEHGSEAGAHPACNVADEEIRTLPDPSLFADVKGRPVASLENQTQKKAKLTKSHLPVQPVSSLTSFRDGSPDAAEIEQDGEDSITDTVGAIAIDKYGNIAAGSSSGGIGMKHRGRIGPAALIGIGTHVIPQDPTDPDGTTCAVVTSGTGELIASTLAASTCAQRMYYSQKMGDNGVFTQVMEEEALTGWMKREFNEHTAVSNSILFGALGVLIVKKNNSGIELYFAHNTDSFAIASMSSNAKRPSCLMSRGSRGTIAQGGCRIKFPSHCKFGHQVEDT</sequence>
<protein>
    <submittedName>
        <fullName evidence="4">Uncharacterized protein</fullName>
    </submittedName>
</protein>
<accession>A0A1V6S891</accession>
<dbReference type="Proteomes" id="UP000191518">
    <property type="component" value="Unassembled WGS sequence"/>
</dbReference>